<evidence type="ECO:0000313" key="3">
    <source>
        <dbReference type="EMBL" id="MTD13027.1"/>
    </source>
</evidence>
<evidence type="ECO:0000313" key="4">
    <source>
        <dbReference type="Proteomes" id="UP000460221"/>
    </source>
</evidence>
<name>A0A7K1FFZ5_9ACTN</name>
<feature type="domain" description="DUF7064" evidence="1">
    <location>
        <begin position="207"/>
        <end position="310"/>
    </location>
</feature>
<keyword evidence="4" id="KW-1185">Reference proteome</keyword>
<dbReference type="Pfam" id="PF23212">
    <property type="entry name" value="DUF7064"/>
    <property type="match status" value="1"/>
</dbReference>
<sequence length="331" mass="36082">MDERDQQVWTSCKYGADAEETHDGSGIGNWNESYYLNFVDPVAQIGGLLRVGNRPGLGYKEASVQLTLPGGAIAFRAGREQNATNDDFASQGLEFVVKTPTRTVSVRYSNSVARIATPALMADRPRIVLKNSPAEKCTIDLTFEATSPLFVTDPDQLGDCTPGGSVIAADHYEQFGEISGEITVGSRTWGLDRVTAMRDHSWGPREWASFTGEWLCAYFADGTRVTAYSETEDSGARSVGGVVVTADNVLHPITAFTVVTDYAGEATWNGRYRATLRAQGLPMMVLDGTIRHLVPVTQATEDRRVRMAQMTVDFVGPEGGWAAAEFLRPLR</sequence>
<reference evidence="3 4" key="1">
    <citation type="submission" date="2019-11" db="EMBL/GenBank/DDBJ databases">
        <authorList>
            <person name="Jiang L.-Q."/>
        </authorList>
    </citation>
    <scope>NUCLEOTIDE SEQUENCE [LARGE SCALE GENOMIC DNA]</scope>
    <source>
        <strain evidence="3 4">YIM 132087</strain>
    </source>
</reference>
<dbReference type="EMBL" id="WLYK01000001">
    <property type="protein sequence ID" value="MTD13027.1"/>
    <property type="molecule type" value="Genomic_DNA"/>
</dbReference>
<gene>
    <name evidence="3" type="ORF">GIS00_03585</name>
</gene>
<accession>A0A7K1FFZ5</accession>
<evidence type="ECO:0000259" key="2">
    <source>
        <dbReference type="Pfam" id="PF23213"/>
    </source>
</evidence>
<evidence type="ECO:0000259" key="1">
    <source>
        <dbReference type="Pfam" id="PF23212"/>
    </source>
</evidence>
<dbReference type="Pfam" id="PF23213">
    <property type="entry name" value="DUF7065"/>
    <property type="match status" value="1"/>
</dbReference>
<feature type="domain" description="DUF7065" evidence="2">
    <location>
        <begin position="14"/>
        <end position="205"/>
    </location>
</feature>
<dbReference type="RefSeq" id="WP_154766980.1">
    <property type="nucleotide sequence ID" value="NZ_WLYK01000001.1"/>
</dbReference>
<proteinExistence type="predicted"/>
<dbReference type="SUPFAM" id="SSF159245">
    <property type="entry name" value="AttH-like"/>
    <property type="match status" value="1"/>
</dbReference>
<evidence type="ECO:0008006" key="5">
    <source>
        <dbReference type="Google" id="ProtNLM"/>
    </source>
</evidence>
<organism evidence="3 4">
    <name type="scientific">Nakamurella alba</name>
    <dbReference type="NCBI Taxonomy" id="2665158"/>
    <lineage>
        <taxon>Bacteria</taxon>
        <taxon>Bacillati</taxon>
        <taxon>Actinomycetota</taxon>
        <taxon>Actinomycetes</taxon>
        <taxon>Nakamurellales</taxon>
        <taxon>Nakamurellaceae</taxon>
        <taxon>Nakamurella</taxon>
    </lineage>
</organism>
<dbReference type="InterPro" id="IPR055492">
    <property type="entry name" value="DUF7064"/>
</dbReference>
<protein>
    <recommendedName>
        <fullName evidence="5">DUF2804 family protein</fullName>
    </recommendedName>
</protein>
<dbReference type="AlphaFoldDB" id="A0A7K1FFZ5"/>
<dbReference type="InterPro" id="IPR055493">
    <property type="entry name" value="DUF7065"/>
</dbReference>
<dbReference type="Proteomes" id="UP000460221">
    <property type="component" value="Unassembled WGS sequence"/>
</dbReference>
<comment type="caution">
    <text evidence="3">The sequence shown here is derived from an EMBL/GenBank/DDBJ whole genome shotgun (WGS) entry which is preliminary data.</text>
</comment>